<reference evidence="2 3" key="1">
    <citation type="journal article" date="2009" name="Science">
        <title>Green evolution and dynamic adaptations revealed by genomes of the marine picoeukaryotes Micromonas.</title>
        <authorList>
            <person name="Worden A.Z."/>
            <person name="Lee J.H."/>
            <person name="Mock T."/>
            <person name="Rouze P."/>
            <person name="Simmons M.P."/>
            <person name="Aerts A.L."/>
            <person name="Allen A.E."/>
            <person name="Cuvelier M.L."/>
            <person name="Derelle E."/>
            <person name="Everett M.V."/>
            <person name="Foulon E."/>
            <person name="Grimwood J."/>
            <person name="Gundlach H."/>
            <person name="Henrissat B."/>
            <person name="Napoli C."/>
            <person name="McDonald S.M."/>
            <person name="Parker M.S."/>
            <person name="Rombauts S."/>
            <person name="Salamov A."/>
            <person name="Von Dassow P."/>
            <person name="Badger J.H."/>
            <person name="Coutinho P.M."/>
            <person name="Demir E."/>
            <person name="Dubchak I."/>
            <person name="Gentemann C."/>
            <person name="Eikrem W."/>
            <person name="Gready J.E."/>
            <person name="John U."/>
            <person name="Lanier W."/>
            <person name="Lindquist E.A."/>
            <person name="Lucas S."/>
            <person name="Mayer K.F."/>
            <person name="Moreau H."/>
            <person name="Not F."/>
            <person name="Otillar R."/>
            <person name="Panaud O."/>
            <person name="Pangilinan J."/>
            <person name="Paulsen I."/>
            <person name="Piegu B."/>
            <person name="Poliakov A."/>
            <person name="Robbens S."/>
            <person name="Schmutz J."/>
            <person name="Toulza E."/>
            <person name="Wyss T."/>
            <person name="Zelensky A."/>
            <person name="Zhou K."/>
            <person name="Armbrust E.V."/>
            <person name="Bhattacharya D."/>
            <person name="Goodenough U.W."/>
            <person name="Van de Peer Y."/>
            <person name="Grigoriev I.V."/>
        </authorList>
    </citation>
    <scope>NUCLEOTIDE SEQUENCE [LARGE SCALE GENOMIC DNA]</scope>
    <source>
        <strain evidence="3">RCC299 / NOUM17</strain>
    </source>
</reference>
<dbReference type="InParanoid" id="C1FG92"/>
<dbReference type="GeneID" id="8245593"/>
<proteinExistence type="predicted"/>
<dbReference type="EMBL" id="CP001575">
    <property type="protein sequence ID" value="ACO69217.1"/>
    <property type="molecule type" value="Genomic_DNA"/>
</dbReference>
<evidence type="ECO:0000256" key="1">
    <source>
        <dbReference type="SAM" id="MobiDB-lite"/>
    </source>
</evidence>
<evidence type="ECO:0000313" key="3">
    <source>
        <dbReference type="Proteomes" id="UP000002009"/>
    </source>
</evidence>
<feature type="compositionally biased region" description="Acidic residues" evidence="1">
    <location>
        <begin position="241"/>
        <end position="252"/>
    </location>
</feature>
<dbReference type="KEGG" id="mis:MICPUN_53116"/>
<protein>
    <submittedName>
        <fullName evidence="2">Uncharacterized protein</fullName>
    </submittedName>
</protein>
<organism evidence="2 3">
    <name type="scientific">Micromonas commoda (strain RCC299 / NOUM17 / CCMP2709)</name>
    <name type="common">Picoplanktonic green alga</name>
    <dbReference type="NCBI Taxonomy" id="296587"/>
    <lineage>
        <taxon>Eukaryota</taxon>
        <taxon>Viridiplantae</taxon>
        <taxon>Chlorophyta</taxon>
        <taxon>Mamiellophyceae</taxon>
        <taxon>Mamiellales</taxon>
        <taxon>Mamiellaceae</taxon>
        <taxon>Micromonas</taxon>
    </lineage>
</organism>
<gene>
    <name evidence="2" type="ORF">MICPUN_53116</name>
</gene>
<keyword evidence="3" id="KW-1185">Reference proteome</keyword>
<feature type="region of interest" description="Disordered" evidence="1">
    <location>
        <begin position="236"/>
        <end position="263"/>
    </location>
</feature>
<name>C1FG92_MICCC</name>
<evidence type="ECO:0000313" key="2">
    <source>
        <dbReference type="EMBL" id="ACO69217.1"/>
    </source>
</evidence>
<dbReference type="RefSeq" id="XP_002507959.1">
    <property type="nucleotide sequence ID" value="XM_002507913.1"/>
</dbReference>
<feature type="compositionally biased region" description="Low complexity" evidence="1">
    <location>
        <begin position="82"/>
        <end position="93"/>
    </location>
</feature>
<accession>C1FG92</accession>
<feature type="compositionally biased region" description="Basic and acidic residues" evidence="1">
    <location>
        <begin position="56"/>
        <end position="66"/>
    </location>
</feature>
<sequence length="292" mass="30838">MAKFPTQPGCSKCRYAKRGCRRCVENFVPASAVRAAKVAEKAVAPAAKPSLTSPLAERDPNVVEKRPRGRPPKSAQKPANGVTPKTPKTVQKTTEAKVALASPPSPASAMGLATAQKNASTHKRKPTASEPATATKRAAVDVGVRWADRLEAYDDEAKATATAVTTTMNDTANARLGAAAMVPGLDDEITIAAMGGVGRYGDRSDEDLCDFPPELREALKKVSAGLVLGLHPVTLDRNAADDDDDDDDEEGVETGLTAEEERRRTQVAQLAAGTLNLANRLRTLQQGPALVH</sequence>
<dbReference type="Proteomes" id="UP000002009">
    <property type="component" value="Chromosome 8"/>
</dbReference>
<dbReference type="AlphaFoldDB" id="C1FG92"/>
<feature type="region of interest" description="Disordered" evidence="1">
    <location>
        <begin position="42"/>
        <end position="136"/>
    </location>
</feature>